<dbReference type="EMBL" id="RYFC01000001">
    <property type="protein sequence ID" value="RTZ49691.1"/>
    <property type="molecule type" value="Genomic_DNA"/>
</dbReference>
<dbReference type="Proteomes" id="UP000276953">
    <property type="component" value="Unassembled WGS sequence"/>
</dbReference>
<evidence type="ECO:0000313" key="1">
    <source>
        <dbReference type="EMBL" id="RTZ49691.1"/>
    </source>
</evidence>
<comment type="caution">
    <text evidence="1">The sequence shown here is derived from an EMBL/GenBank/DDBJ whole genome shotgun (WGS) entry which is preliminary data.</text>
</comment>
<gene>
    <name evidence="1" type="ORF">EJ377_05045</name>
</gene>
<proteinExistence type="predicted"/>
<organism evidence="1 2">
    <name type="scientific">Chryseobacterium arthrosphaerae</name>
    <dbReference type="NCBI Taxonomy" id="651561"/>
    <lineage>
        <taxon>Bacteria</taxon>
        <taxon>Pseudomonadati</taxon>
        <taxon>Bacteroidota</taxon>
        <taxon>Flavobacteriia</taxon>
        <taxon>Flavobacteriales</taxon>
        <taxon>Weeksellaceae</taxon>
        <taxon>Chryseobacterium group</taxon>
        <taxon>Chryseobacterium</taxon>
    </lineage>
</organism>
<reference evidence="1 2" key="1">
    <citation type="submission" date="2018-12" db="EMBL/GenBank/DDBJ databases">
        <title>Draft Genome Sequence of Chryseobacterium arthrosphaerae strain ED882-96 Isolated from the Blood of a Patient with Liver Cirrhosis in Taiwan.</title>
        <authorList>
            <person name="Lin J.-N."/>
            <person name="Lai C.-H."/>
            <person name="Yang C.-H."/>
            <person name="Huang Y.-H."/>
        </authorList>
    </citation>
    <scope>NUCLEOTIDE SEQUENCE [LARGE SCALE GENOMIC DNA]</scope>
    <source>
        <strain evidence="1 2">ED882-96</strain>
    </source>
</reference>
<protein>
    <submittedName>
        <fullName evidence="1">Uncharacterized protein</fullName>
    </submittedName>
</protein>
<sequence length="78" mass="8843">MMFKQHPKLKLSEQYFRSQRDVIAFKIADLNTQFSGLGLTILTAEKPANRNCSGYYDKPSIEGIKAGKMKCLKGLWST</sequence>
<name>A0A3S0N5M7_9FLAO</name>
<evidence type="ECO:0000313" key="2">
    <source>
        <dbReference type="Proteomes" id="UP000276953"/>
    </source>
</evidence>
<accession>A0A3S0N5M7</accession>
<dbReference type="AlphaFoldDB" id="A0A3S0N5M7"/>